<dbReference type="EMBL" id="JAATHJ010000004">
    <property type="protein sequence ID" value="NJP36808.1"/>
    <property type="molecule type" value="Genomic_DNA"/>
</dbReference>
<proteinExistence type="predicted"/>
<comment type="caution">
    <text evidence="3">The sequence shown here is derived from an EMBL/GenBank/DDBJ whole genome shotgun (WGS) entry which is preliminary data.</text>
</comment>
<reference evidence="3 4" key="1">
    <citation type="submission" date="2020-03" db="EMBL/GenBank/DDBJ databases">
        <title>Assessment of the enzymatic potential of alkaline-tolerant lipase obtained from Bacillus luteus H11 (technogenic soil) for the bioremediation of saline soils contaminated with petroleum substances.</title>
        <authorList>
            <person name="Kalwasinska A."/>
        </authorList>
    </citation>
    <scope>NUCLEOTIDE SEQUENCE [LARGE SCALE GENOMIC DNA]</scope>
    <source>
        <strain evidence="3 4">H11</strain>
    </source>
</reference>
<evidence type="ECO:0000313" key="3">
    <source>
        <dbReference type="EMBL" id="NJP36808.1"/>
    </source>
</evidence>
<keyword evidence="1" id="KW-0712">Selenocysteine</keyword>
<accession>A0A969PP20</accession>
<evidence type="ECO:0000256" key="2">
    <source>
        <dbReference type="ARBA" id="ARBA00023002"/>
    </source>
</evidence>
<dbReference type="RefSeq" id="WP_168005097.1">
    <property type="nucleotide sequence ID" value="NZ_JAATHJ010000004.1"/>
</dbReference>
<evidence type="ECO:0000256" key="1">
    <source>
        <dbReference type="ARBA" id="ARBA00022933"/>
    </source>
</evidence>
<protein>
    <recommendedName>
        <fullName evidence="5">D-proline reductase (Dithiol) PrdB</fullName>
    </recommendedName>
</protein>
<evidence type="ECO:0008006" key="5">
    <source>
        <dbReference type="Google" id="ProtNLM"/>
    </source>
</evidence>
<dbReference type="InterPro" id="IPR010187">
    <property type="entry name" value="Various_sel_PB"/>
</dbReference>
<dbReference type="AlphaFoldDB" id="A0A969PP20"/>
<sequence>MINKIKEWVFRKIVARSINKYGGERVEPAAVQTTPDQWRVAFLTTAGVHLRSDKPFDVDAGDWSVRLIPSDSKTSDLTVTHTHYDTKAAEEDINTVFPIDALRSLALEGVIKEVSPTNFGMMGYIPRTDKLLKESVPEILKTLKKEQPDVVLLSPG</sequence>
<gene>
    <name evidence="3" type="ORF">HCN83_04330</name>
</gene>
<dbReference type="GO" id="GO:0050485">
    <property type="term" value="F:oxidoreductase activity, acting on X-H and Y-H to form an X-Y bond, with a disulfide as acceptor"/>
    <property type="evidence" value="ECO:0007669"/>
    <property type="project" value="InterPro"/>
</dbReference>
<name>A0A969PP20_9BACI</name>
<dbReference type="Proteomes" id="UP000752012">
    <property type="component" value="Unassembled WGS sequence"/>
</dbReference>
<organism evidence="3 4">
    <name type="scientific">Alkalicoccus luteus</name>
    <dbReference type="NCBI Taxonomy" id="1237094"/>
    <lineage>
        <taxon>Bacteria</taxon>
        <taxon>Bacillati</taxon>
        <taxon>Bacillota</taxon>
        <taxon>Bacilli</taxon>
        <taxon>Bacillales</taxon>
        <taxon>Bacillaceae</taxon>
        <taxon>Alkalicoccus</taxon>
    </lineage>
</organism>
<evidence type="ECO:0000313" key="4">
    <source>
        <dbReference type="Proteomes" id="UP000752012"/>
    </source>
</evidence>
<keyword evidence="2" id="KW-0560">Oxidoreductase</keyword>
<dbReference type="Pfam" id="PF07355">
    <property type="entry name" value="GRDB"/>
    <property type="match status" value="1"/>
</dbReference>
<keyword evidence="4" id="KW-1185">Reference proteome</keyword>